<name>A0A6J5FCK4_9BURK</name>
<evidence type="ECO:0008006" key="3">
    <source>
        <dbReference type="Google" id="ProtNLM"/>
    </source>
</evidence>
<sequence length="90" mass="9822">MMTTLSIQMTSPIPCDDAAVCFSAYAAGWGYRAFRLPYEVVCERLGAGDTSEQQIRLAFQSGKQRILDAVEGYGMSSYSGERISLSPEAL</sequence>
<proteinExistence type="predicted"/>
<accession>A0A6J5FCK4</accession>
<dbReference type="AlphaFoldDB" id="A0A6J5FCK4"/>
<dbReference type="RefSeq" id="WP_246356359.1">
    <property type="nucleotide sequence ID" value="NZ_CADIKH010000212.1"/>
</dbReference>
<gene>
    <name evidence="1" type="ORF">LMG29542_08337</name>
</gene>
<evidence type="ECO:0000313" key="1">
    <source>
        <dbReference type="EMBL" id="CAB3774955.1"/>
    </source>
</evidence>
<reference evidence="1 2" key="1">
    <citation type="submission" date="2020-04" db="EMBL/GenBank/DDBJ databases">
        <authorList>
            <person name="De Canck E."/>
        </authorList>
    </citation>
    <scope>NUCLEOTIDE SEQUENCE [LARGE SCALE GENOMIC DNA]</scope>
    <source>
        <strain evidence="1 2">LMG 29542</strain>
    </source>
</reference>
<dbReference type="Proteomes" id="UP000494363">
    <property type="component" value="Unassembled WGS sequence"/>
</dbReference>
<evidence type="ECO:0000313" key="2">
    <source>
        <dbReference type="Proteomes" id="UP000494363"/>
    </source>
</evidence>
<protein>
    <recommendedName>
        <fullName evidence="3">DUF1488 domain-containing protein</fullName>
    </recommendedName>
</protein>
<dbReference type="EMBL" id="CADIKH010000212">
    <property type="protein sequence ID" value="CAB3774955.1"/>
    <property type="molecule type" value="Genomic_DNA"/>
</dbReference>
<keyword evidence="2" id="KW-1185">Reference proteome</keyword>
<organism evidence="1 2">
    <name type="scientific">Paraburkholderia humisilvae</name>
    <dbReference type="NCBI Taxonomy" id="627669"/>
    <lineage>
        <taxon>Bacteria</taxon>
        <taxon>Pseudomonadati</taxon>
        <taxon>Pseudomonadota</taxon>
        <taxon>Betaproteobacteria</taxon>
        <taxon>Burkholderiales</taxon>
        <taxon>Burkholderiaceae</taxon>
        <taxon>Paraburkholderia</taxon>
    </lineage>
</organism>